<dbReference type="InterPro" id="IPR013630">
    <property type="entry name" value="Methyltransf_Zn-bd_dom_put"/>
</dbReference>
<keyword evidence="3" id="KW-0808">Transferase</keyword>
<dbReference type="EMBL" id="LR593886">
    <property type="protein sequence ID" value="VTR92718.1"/>
    <property type="molecule type" value="Genomic_DNA"/>
</dbReference>
<dbReference type="Gene3D" id="3.40.50.720">
    <property type="entry name" value="NAD(P)-binding Rossmann-like Domain"/>
    <property type="match status" value="1"/>
</dbReference>
<keyword evidence="4" id="KW-1185">Reference proteome</keyword>
<gene>
    <name evidence="3" type="ORF">SOIL9_49960</name>
</gene>
<feature type="domain" description="C-methyltransferase" evidence="2">
    <location>
        <begin position="248"/>
        <end position="406"/>
    </location>
</feature>
<dbReference type="InterPro" id="IPR038576">
    <property type="entry name" value="Methyltransf_Zn-bd_dom_put_sf"/>
</dbReference>
<dbReference type="KEGG" id="gms:SOIL9_49960"/>
<dbReference type="PANTHER" id="PTHR43861:SF5">
    <property type="entry name" value="BLL5978 PROTEIN"/>
    <property type="match status" value="1"/>
</dbReference>
<dbReference type="SUPFAM" id="SSF53335">
    <property type="entry name" value="S-adenosyl-L-methionine-dependent methyltransferases"/>
    <property type="match status" value="1"/>
</dbReference>
<dbReference type="Gene3D" id="6.10.250.3100">
    <property type="match status" value="1"/>
</dbReference>
<dbReference type="Pfam" id="PF08484">
    <property type="entry name" value="Methyltransf_14"/>
    <property type="match status" value="1"/>
</dbReference>
<dbReference type="InterPro" id="IPR013691">
    <property type="entry name" value="MeTrfase_14"/>
</dbReference>
<dbReference type="Pfam" id="PF13489">
    <property type="entry name" value="Methyltransf_23"/>
    <property type="match status" value="1"/>
</dbReference>
<evidence type="ECO:0000259" key="1">
    <source>
        <dbReference type="Pfam" id="PF08421"/>
    </source>
</evidence>
<dbReference type="AlphaFoldDB" id="A0A6P2CU86"/>
<proteinExistence type="predicted"/>
<dbReference type="PANTHER" id="PTHR43861">
    <property type="entry name" value="TRANS-ACONITATE 2-METHYLTRANSFERASE-RELATED"/>
    <property type="match status" value="1"/>
</dbReference>
<dbReference type="Pfam" id="PF08421">
    <property type="entry name" value="Methyltransf_13"/>
    <property type="match status" value="1"/>
</dbReference>
<organism evidence="3 4">
    <name type="scientific">Gemmata massiliana</name>
    <dbReference type="NCBI Taxonomy" id="1210884"/>
    <lineage>
        <taxon>Bacteria</taxon>
        <taxon>Pseudomonadati</taxon>
        <taxon>Planctomycetota</taxon>
        <taxon>Planctomycetia</taxon>
        <taxon>Gemmatales</taxon>
        <taxon>Gemmataceae</taxon>
        <taxon>Gemmata</taxon>
    </lineage>
</organism>
<evidence type="ECO:0000313" key="3">
    <source>
        <dbReference type="EMBL" id="VTR92718.1"/>
    </source>
</evidence>
<protein>
    <recommendedName>
        <fullName evidence="5">C-methyltransferase domain-containing protein</fullName>
    </recommendedName>
</protein>
<feature type="domain" description="Methyltransferase putative zinc binding" evidence="1">
    <location>
        <begin position="7"/>
        <end position="68"/>
    </location>
</feature>
<keyword evidence="3" id="KW-0489">Methyltransferase</keyword>
<evidence type="ECO:0000259" key="2">
    <source>
        <dbReference type="Pfam" id="PF08484"/>
    </source>
</evidence>
<reference evidence="3 4" key="1">
    <citation type="submission" date="2019-05" db="EMBL/GenBank/DDBJ databases">
        <authorList>
            <consortium name="Science for Life Laboratories"/>
        </authorList>
    </citation>
    <scope>NUCLEOTIDE SEQUENCE [LARGE SCALE GENOMIC DNA]</scope>
    <source>
        <strain evidence="3">Soil9</strain>
    </source>
</reference>
<dbReference type="Gene3D" id="3.40.50.150">
    <property type="entry name" value="Vaccinia Virus protein VP39"/>
    <property type="match status" value="1"/>
</dbReference>
<dbReference type="GO" id="GO:0008168">
    <property type="term" value="F:methyltransferase activity"/>
    <property type="evidence" value="ECO:0007669"/>
    <property type="project" value="UniProtKB-KW"/>
</dbReference>
<sequence length="411" mass="44976">MTAIPACRSCGSAPLAPVLSLGNTPLANALRGANDLGAPEATFPLDLAVCPRCALVQITAEVPPEDLFRDYVYFSSFSDTMLRHAADLARDLIRAEKLGPDSLVIEAASNDGYLLKNYAGAGVGVLGIEPARNIARIAVERHNIPTRAEFFGRSYAKQLAAEGHRADVFHAHNVLAHVPDLNGFVAGIRAVLKPTGVAVIEAPYVKDMLDHCEFDTIYHEHLCYFSLTALDACFRRHDLVIRDVQRVPIHGGSLRLFAAPAESVDEVSPRVTNLLAEEADWGVGTFEPYRAFAERVAAIKHGLRDLLKRLKSEGKRIAAYGASAKGSTLLNFCGIGPETLDFIVDRSTVKQGKFTPGTRLQIHAPEKLLEDMPDYTLLLTWNFADEILKQQTEYQNRGGRFILPVPLPRVA</sequence>
<name>A0A6P2CU86_9BACT</name>
<evidence type="ECO:0008006" key="5">
    <source>
        <dbReference type="Google" id="ProtNLM"/>
    </source>
</evidence>
<dbReference type="InterPro" id="IPR029063">
    <property type="entry name" value="SAM-dependent_MTases_sf"/>
</dbReference>
<dbReference type="GO" id="GO:0032259">
    <property type="term" value="P:methylation"/>
    <property type="evidence" value="ECO:0007669"/>
    <property type="project" value="UniProtKB-KW"/>
</dbReference>
<dbReference type="Proteomes" id="UP000464178">
    <property type="component" value="Chromosome"/>
</dbReference>
<dbReference type="Gene3D" id="6.20.50.110">
    <property type="entry name" value="Methyltransferase, zinc-binding domain"/>
    <property type="match status" value="1"/>
</dbReference>
<accession>A0A6P2CU86</accession>
<evidence type="ECO:0000313" key="4">
    <source>
        <dbReference type="Proteomes" id="UP000464178"/>
    </source>
</evidence>